<feature type="region of interest" description="Disordered" evidence="4">
    <location>
        <begin position="1"/>
        <end position="168"/>
    </location>
</feature>
<keyword evidence="1" id="KW-0677">Repeat</keyword>
<feature type="compositionally biased region" description="Basic and acidic residues" evidence="4">
    <location>
        <begin position="853"/>
        <end position="884"/>
    </location>
</feature>
<feature type="compositionally biased region" description="Low complexity" evidence="4">
    <location>
        <begin position="761"/>
        <end position="770"/>
    </location>
</feature>
<dbReference type="STRING" id="1314777.A0A164RVI2"/>
<dbReference type="GO" id="GO:0180010">
    <property type="term" value="P:co-transcriptional mRNA 3'-end processing, cleavage and polyadenylation pathway"/>
    <property type="evidence" value="ECO:0007669"/>
    <property type="project" value="UniProtKB-UniRule"/>
</dbReference>
<keyword evidence="3" id="KW-0963">Cytoplasm</keyword>
<dbReference type="PANTHER" id="PTHR19980:SF0">
    <property type="entry name" value="CLEAVAGE STIMULATION FACTOR SUBUNIT 3"/>
    <property type="match status" value="1"/>
</dbReference>
<protein>
    <recommendedName>
        <fullName evidence="3">mRNA 3'-end-processing protein RNA14</fullName>
    </recommendedName>
</protein>
<accession>A0A164RVI2</accession>
<feature type="compositionally biased region" description="Low complexity" evidence="4">
    <location>
        <begin position="110"/>
        <end position="131"/>
    </location>
</feature>
<feature type="compositionally biased region" description="Basic and acidic residues" evidence="4">
    <location>
        <begin position="805"/>
        <end position="823"/>
    </location>
</feature>
<dbReference type="GO" id="GO:0003729">
    <property type="term" value="F:mRNA binding"/>
    <property type="evidence" value="ECO:0007669"/>
    <property type="project" value="TreeGrafter"/>
</dbReference>
<dbReference type="Pfam" id="PF05843">
    <property type="entry name" value="Suf"/>
    <property type="match status" value="1"/>
</dbReference>
<evidence type="ECO:0000256" key="1">
    <source>
        <dbReference type="ARBA" id="ARBA00022737"/>
    </source>
</evidence>
<dbReference type="SUPFAM" id="SSF48452">
    <property type="entry name" value="TPR-like"/>
    <property type="match status" value="2"/>
</dbReference>
<dbReference type="SMART" id="SM00386">
    <property type="entry name" value="HAT"/>
    <property type="match status" value="6"/>
</dbReference>
<feature type="compositionally biased region" description="Low complexity" evidence="4">
    <location>
        <begin position="78"/>
        <end position="102"/>
    </location>
</feature>
<evidence type="ECO:0000259" key="5">
    <source>
        <dbReference type="Pfam" id="PF05843"/>
    </source>
</evidence>
<feature type="compositionally biased region" description="Pro residues" evidence="4">
    <location>
        <begin position="153"/>
        <end position="168"/>
    </location>
</feature>
<comment type="subcellular location">
    <subcellularLocation>
        <location evidence="3">Nucleus</location>
    </subcellularLocation>
    <subcellularLocation>
        <location evidence="3">Cytoplasm</location>
    </subcellularLocation>
    <text evidence="3">Nucleus and/or cytoplasm.</text>
</comment>
<dbReference type="GO" id="GO:0005634">
    <property type="term" value="C:nucleus"/>
    <property type="evidence" value="ECO:0007669"/>
    <property type="project" value="UniProtKB-SubCell"/>
</dbReference>
<feature type="region of interest" description="Disordered" evidence="4">
    <location>
        <begin position="920"/>
        <end position="965"/>
    </location>
</feature>
<keyword evidence="7" id="KW-1185">Reference proteome</keyword>
<sequence length="965" mass="109666">MSDALDPSHPNQPNPYPGLSNGVPEDDPMGLERHENTNQNDQDIVERELMGMVGGLSGEGQDSIYGQGIYQDLPMSTSPPQQFQQQVQQQPPPQFSAVQQQQVGEMHTTPPLQQQPQNVQVQQQLQQQQLNISPPIPAPSPAVAQPPQQAPTQPQPQPQSQEPAPPVPLSEYDQLLASLKEHPHSSENWNRLIDVAEQSKDMEKIKTAYESLLQIYPNTSAAQIAYLKHYTTKYDAASLKTAQTLFKPWLLNSASVDLLRFYVDYVRDIIRADPKTMRQCYDFAVNAVGHDKDAGEIWSEYIKFIHNGPTDGPPGAAEGAAQAATRINDLRKLYRRAVQIPLMNVEKLWQDYVRFETETSKQTVKDMLQSQLSSYTTAKLKLKELRDHLGPLYPTLTAAPGHRVPFNLPSPPTFIPGEKNLRDRWLHYLNWEESNPLMLEIQTKEGGKEFVSRLKGIYKNAVVKMRFYGEIWFRWFTWFNDLEKDKRLDKENPLDILIAGIEANPTSFLLNYALAEQYEIQQKYDEVNKTYNTFLEALQKELDEIEARLPPPSENGADDQPSSQGSDKSKPDGKEKDPERELFQRRIREMGSAWCMYMRFARRSQDQVASRKVFAQARKAKHLDWRVFDYAALTEYHLTKAANIATNIYESGLKRHPTDVEFICQYLQFLININDESNARSLFERVITNPILTPEKARPIWEKWSTYEFNFGDLAASQKMEKRMLEIYTVDPPTKRFAMRHKHLMDAIATKDRGFSLSENQQARAAAQGASRIETSAQGGQGGSGQSAPQNQPPPHQQAPPPRRPSPELGRRRRDDSPPRRDYGPPPKRSRPMSPPGRDRWEGPPRRRGSPAYERDRERERDKYADEPPMRRMDRERDDSRDRGPAVPNIVSWFLGTLPNANAFDGPVFRTDDLIKVFTNANIPGSQGGGGGGGGRPRSPPPPHRGGRPPPDYGPYPGRGGGRRY</sequence>
<gene>
    <name evidence="6" type="ORF">SISNIDRAFT_443638</name>
</gene>
<dbReference type="Gene3D" id="1.25.40.1040">
    <property type="match status" value="1"/>
</dbReference>
<evidence type="ECO:0000313" key="6">
    <source>
        <dbReference type="EMBL" id="KZS90929.1"/>
    </source>
</evidence>
<keyword evidence="2 3" id="KW-0539">Nucleus</keyword>
<evidence type="ECO:0000256" key="2">
    <source>
        <dbReference type="ARBA" id="ARBA00023242"/>
    </source>
</evidence>
<dbReference type="Proteomes" id="UP000076722">
    <property type="component" value="Unassembled WGS sequence"/>
</dbReference>
<proteinExistence type="predicted"/>
<dbReference type="OrthoDB" id="26282at2759"/>
<evidence type="ECO:0000313" key="7">
    <source>
        <dbReference type="Proteomes" id="UP000076722"/>
    </source>
</evidence>
<feature type="compositionally biased region" description="Gly residues" evidence="4">
    <location>
        <begin position="926"/>
        <end position="936"/>
    </location>
</feature>
<feature type="region of interest" description="Disordered" evidence="4">
    <location>
        <begin position="548"/>
        <end position="580"/>
    </location>
</feature>
<evidence type="ECO:0000256" key="4">
    <source>
        <dbReference type="SAM" id="MobiDB-lite"/>
    </source>
</evidence>
<dbReference type="GO" id="GO:0005737">
    <property type="term" value="C:cytoplasm"/>
    <property type="evidence" value="ECO:0007669"/>
    <property type="project" value="UniProtKB-SubCell"/>
</dbReference>
<dbReference type="PANTHER" id="PTHR19980">
    <property type="entry name" value="RNA CLEAVAGE STIMULATION FACTOR"/>
    <property type="match status" value="1"/>
</dbReference>
<evidence type="ECO:0000256" key="3">
    <source>
        <dbReference type="RuleBase" id="RU369035"/>
    </source>
</evidence>
<feature type="domain" description="Suppressor of forked" evidence="5">
    <location>
        <begin position="173"/>
        <end position="744"/>
    </location>
</feature>
<dbReference type="InterPro" id="IPR011990">
    <property type="entry name" value="TPR-like_helical_dom_sf"/>
</dbReference>
<name>A0A164RVI2_9AGAM</name>
<organism evidence="6 7">
    <name type="scientific">Sistotremastrum niveocremeum HHB9708</name>
    <dbReference type="NCBI Taxonomy" id="1314777"/>
    <lineage>
        <taxon>Eukaryota</taxon>
        <taxon>Fungi</taxon>
        <taxon>Dikarya</taxon>
        <taxon>Basidiomycota</taxon>
        <taxon>Agaricomycotina</taxon>
        <taxon>Agaricomycetes</taxon>
        <taxon>Sistotremastrales</taxon>
        <taxon>Sistotremastraceae</taxon>
        <taxon>Sertulicium</taxon>
        <taxon>Sertulicium niveocremeum</taxon>
    </lineage>
</organism>
<dbReference type="InterPro" id="IPR008847">
    <property type="entry name" value="Suf"/>
</dbReference>
<feature type="compositionally biased region" description="Pro residues" evidence="4">
    <location>
        <begin position="791"/>
        <end position="804"/>
    </location>
</feature>
<comment type="function">
    <text evidence="3">Component of the cleavage factor IA (CFIA) complex, which is involved in the endonucleolytic cleavage during polyadenylation-dependent pre-mRNA 3'-end formation.</text>
</comment>
<reference evidence="6 7" key="1">
    <citation type="journal article" date="2016" name="Mol. Biol. Evol.">
        <title>Comparative Genomics of Early-Diverging Mushroom-Forming Fungi Provides Insights into the Origins of Lignocellulose Decay Capabilities.</title>
        <authorList>
            <person name="Nagy L.G."/>
            <person name="Riley R."/>
            <person name="Tritt A."/>
            <person name="Adam C."/>
            <person name="Daum C."/>
            <person name="Floudas D."/>
            <person name="Sun H."/>
            <person name="Yadav J.S."/>
            <person name="Pangilinan J."/>
            <person name="Larsson K.H."/>
            <person name="Matsuura K."/>
            <person name="Barry K."/>
            <person name="Labutti K."/>
            <person name="Kuo R."/>
            <person name="Ohm R.A."/>
            <person name="Bhattacharya S.S."/>
            <person name="Shirouzu T."/>
            <person name="Yoshinaga Y."/>
            <person name="Martin F.M."/>
            <person name="Grigoriev I.V."/>
            <person name="Hibbett D.S."/>
        </authorList>
    </citation>
    <scope>NUCLEOTIDE SEQUENCE [LARGE SCALE GENOMIC DNA]</scope>
    <source>
        <strain evidence="6 7">HHB9708</strain>
    </source>
</reference>
<dbReference type="EMBL" id="KV419418">
    <property type="protein sequence ID" value="KZS90929.1"/>
    <property type="molecule type" value="Genomic_DNA"/>
</dbReference>
<dbReference type="AlphaFoldDB" id="A0A164RVI2"/>
<feature type="compositionally biased region" description="Pro residues" evidence="4">
    <location>
        <begin position="938"/>
        <end position="954"/>
    </location>
</feature>
<dbReference type="InterPro" id="IPR045243">
    <property type="entry name" value="Rna14-like"/>
</dbReference>
<keyword evidence="3" id="KW-0507">mRNA processing</keyword>
<feature type="region of interest" description="Disordered" evidence="4">
    <location>
        <begin position="759"/>
        <end position="887"/>
    </location>
</feature>
<feature type="compositionally biased region" description="Basic and acidic residues" evidence="4">
    <location>
        <begin position="567"/>
        <end position="580"/>
    </location>
</feature>
<feature type="compositionally biased region" description="Low complexity" evidence="4">
    <location>
        <begin position="141"/>
        <end position="152"/>
    </location>
</feature>
<dbReference type="InterPro" id="IPR003107">
    <property type="entry name" value="HAT"/>
</dbReference>